<feature type="compositionally biased region" description="Basic and acidic residues" evidence="1">
    <location>
        <begin position="244"/>
        <end position="255"/>
    </location>
</feature>
<evidence type="ECO:0000313" key="2">
    <source>
        <dbReference type="EMBL" id="EEB10825.1"/>
    </source>
</evidence>
<feature type="compositionally biased region" description="Polar residues" evidence="1">
    <location>
        <begin position="228"/>
        <end position="243"/>
    </location>
</feature>
<reference evidence="2" key="1">
    <citation type="submission" date="2007-04" db="EMBL/GenBank/DDBJ databases">
        <title>Annotation of Pediculus humanus corporis strain USDA.</title>
        <authorList>
            <person name="Kirkness E."/>
            <person name="Hannick L."/>
            <person name="Hass B."/>
            <person name="Bruggner R."/>
            <person name="Lawson D."/>
            <person name="Bidwell S."/>
            <person name="Joardar V."/>
            <person name="Caler E."/>
            <person name="Walenz B."/>
            <person name="Inman J."/>
            <person name="Schobel S."/>
            <person name="Galinsky K."/>
            <person name="Amedeo P."/>
            <person name="Strausberg R."/>
        </authorList>
    </citation>
    <scope>NUCLEOTIDE SEQUENCE</scope>
    <source>
        <strain evidence="2">USDA</strain>
    </source>
</reference>
<dbReference type="Proteomes" id="UP000009046">
    <property type="component" value="Unassembled WGS sequence"/>
</dbReference>
<dbReference type="AlphaFoldDB" id="E0VBR9"/>
<accession>E0VBR9</accession>
<protein>
    <submittedName>
        <fullName evidence="2 3">Uncharacterized protein</fullName>
    </submittedName>
</protein>
<feature type="compositionally biased region" description="Low complexity" evidence="1">
    <location>
        <begin position="665"/>
        <end position="689"/>
    </location>
</feature>
<dbReference type="EMBL" id="DS235035">
    <property type="protein sequence ID" value="EEB10825.1"/>
    <property type="molecule type" value="Genomic_DNA"/>
</dbReference>
<feature type="region of interest" description="Disordered" evidence="1">
    <location>
        <begin position="213"/>
        <end position="268"/>
    </location>
</feature>
<dbReference type="CTD" id="8231147"/>
<name>E0VBR9_PEDHC</name>
<evidence type="ECO:0000313" key="4">
    <source>
        <dbReference type="Proteomes" id="UP000009046"/>
    </source>
</evidence>
<feature type="compositionally biased region" description="Polar residues" evidence="1">
    <location>
        <begin position="310"/>
        <end position="338"/>
    </location>
</feature>
<feature type="compositionally biased region" description="Polar residues" evidence="1">
    <location>
        <begin position="256"/>
        <end position="268"/>
    </location>
</feature>
<dbReference type="EnsemblMetazoa" id="PHUM067380-RA">
    <property type="protein sequence ID" value="PHUM067380-PA"/>
    <property type="gene ID" value="PHUM067380"/>
</dbReference>
<feature type="compositionally biased region" description="Basic and acidic residues" evidence="1">
    <location>
        <begin position="593"/>
        <end position="620"/>
    </location>
</feature>
<dbReference type="KEGG" id="phu:Phum_PHUM067380"/>
<dbReference type="GeneID" id="8231147"/>
<feature type="region of interest" description="Disordered" evidence="1">
    <location>
        <begin position="467"/>
        <end position="701"/>
    </location>
</feature>
<dbReference type="EMBL" id="AAZO01000786">
    <property type="status" value="NOT_ANNOTATED_CDS"/>
    <property type="molecule type" value="Genomic_DNA"/>
</dbReference>
<keyword evidence="4" id="KW-1185">Reference proteome</keyword>
<sequence>MRGLHHAPPTQPPTPPTSQEIKQPPSHIPLQAHQMPPQSGGQMMQYSMPGTGRGSTQQASFFPSRVPPGSQRMAAHGRPSVVQPVYQGHVLSTQMSGQGPVFVAPPMNQPFPIQQPRHSSGSFFPTPQILMPQPTVYTHYPQQMYYAQSIQPMSRAGGPAPNSQGAAPAQPQIPMTLQPISGHSGAMIPNPGVTQQVKPRIKKLLTIIDPDNGRNVLEDINDNDHVSSRSGDFSARQTPQLDEQGNRDVTNDFKNENSSSKLQGSNERMYQDTTNAGQKTDQGVAAEFATRVAIAARVDHSRSPNPVALQKSSSRTSNYSESDSQPCPEPQITNTPCVSPSKLDSSIDSASSENQIVENNITYDGNQPGGMVRGGWPPVLSGANMPVEIMPVSIHPGMMIPDEMVRAGSIPNQSSREYPSVQQQPQWVPDNNTVPVPIIISEESAAQVEAPTRPERITPVVSALTQGPTVEISHRPQREQFPVLGKGHQQQSPVKRKQQRSEQSQEQTEVKVKDHQQQQSSSKVQATQSANKHKSTTSTTTTTTNAPTDSKKHQQQTPQDSDEYVQSVQTKTVSEPKTITIKKNDNDNSGTKTKSDDSLKNKENNNLETRNLENEKDVVHESNCSSKSENVKCDVVSKEPKDRSPVPPSFEEPSGKKSEEEEKTASTSSSVSSSSSCVPEPEVVPAPAEDNASLKTNGDVTTEEEGWGYIWVPSVSCFIPSPSQNGFSLNE</sequence>
<reference evidence="2" key="2">
    <citation type="submission" date="2007-04" db="EMBL/GenBank/DDBJ databases">
        <title>The genome of the human body louse.</title>
        <authorList>
            <consortium name="The Human Body Louse Genome Consortium"/>
            <person name="Kirkness E."/>
            <person name="Walenz B."/>
            <person name="Hass B."/>
            <person name="Bruggner R."/>
            <person name="Strausberg R."/>
        </authorList>
    </citation>
    <scope>NUCLEOTIDE SEQUENCE</scope>
    <source>
        <strain evidence="2">USDA</strain>
    </source>
</reference>
<organism>
    <name type="scientific">Pediculus humanus subsp. corporis</name>
    <name type="common">Body louse</name>
    <dbReference type="NCBI Taxonomy" id="121224"/>
    <lineage>
        <taxon>Eukaryota</taxon>
        <taxon>Metazoa</taxon>
        <taxon>Ecdysozoa</taxon>
        <taxon>Arthropoda</taxon>
        <taxon>Hexapoda</taxon>
        <taxon>Insecta</taxon>
        <taxon>Pterygota</taxon>
        <taxon>Neoptera</taxon>
        <taxon>Paraneoptera</taxon>
        <taxon>Psocodea</taxon>
        <taxon>Troctomorpha</taxon>
        <taxon>Phthiraptera</taxon>
        <taxon>Anoplura</taxon>
        <taxon>Pediculidae</taxon>
        <taxon>Pediculus</taxon>
    </lineage>
</organism>
<feature type="compositionally biased region" description="Low complexity" evidence="1">
    <location>
        <begin position="34"/>
        <end position="45"/>
    </location>
</feature>
<proteinExistence type="predicted"/>
<feature type="compositionally biased region" description="Polar residues" evidence="1">
    <location>
        <begin position="555"/>
        <end position="577"/>
    </location>
</feature>
<feature type="compositionally biased region" description="Basic and acidic residues" evidence="1">
    <location>
        <begin position="629"/>
        <end position="644"/>
    </location>
</feature>
<feature type="compositionally biased region" description="Basic and acidic residues" evidence="1">
    <location>
        <begin position="653"/>
        <end position="664"/>
    </location>
</feature>
<dbReference type="VEuPathDB" id="VectorBase:PHUM067380"/>
<evidence type="ECO:0000313" key="3">
    <source>
        <dbReference type="EnsemblMetazoa" id="PHUM067380-PA"/>
    </source>
</evidence>
<feature type="compositionally biased region" description="Low complexity" evidence="1">
    <location>
        <begin position="339"/>
        <end position="349"/>
    </location>
</feature>
<gene>
    <name evidence="3" type="primary">8231147</name>
    <name evidence="2" type="ORF">Phum_PHUM067380</name>
</gene>
<evidence type="ECO:0000256" key="1">
    <source>
        <dbReference type="SAM" id="MobiDB-lite"/>
    </source>
</evidence>
<feature type="compositionally biased region" description="Polar residues" evidence="1">
    <location>
        <begin position="517"/>
        <end position="530"/>
    </location>
</feature>
<reference evidence="3" key="3">
    <citation type="submission" date="2021-02" db="UniProtKB">
        <authorList>
            <consortium name="EnsemblMetazoa"/>
        </authorList>
    </citation>
    <scope>IDENTIFICATION</scope>
    <source>
        <strain evidence="3">USDA</strain>
    </source>
</reference>
<dbReference type="InParanoid" id="E0VBR9"/>
<feature type="region of interest" description="Disordered" evidence="1">
    <location>
        <begin position="1"/>
        <end position="60"/>
    </location>
</feature>
<feature type="region of interest" description="Disordered" evidence="1">
    <location>
        <begin position="297"/>
        <end position="349"/>
    </location>
</feature>
<dbReference type="HOGENOM" id="CLU_379145_0_0_1"/>
<dbReference type="RefSeq" id="XP_002423563.1">
    <property type="nucleotide sequence ID" value="XM_002423518.1"/>
</dbReference>